<evidence type="ECO:0000313" key="1">
    <source>
        <dbReference type="EMBL" id="PWW37393.1"/>
    </source>
</evidence>
<accession>A0A855XUE6</accession>
<reference evidence="1 2" key="1">
    <citation type="submission" date="2018-05" db="EMBL/GenBank/DDBJ databases">
        <title>Freshwater and sediment microbial communities from various areas in North America, analyzing microbe dynamics in response to fracking.</title>
        <authorList>
            <person name="Lamendella R."/>
        </authorList>
    </citation>
    <scope>NUCLEOTIDE SEQUENCE [LARGE SCALE GENOMIC DNA]</scope>
    <source>
        <strain evidence="1 2">DB-3</strain>
    </source>
</reference>
<sequence>MHAEFKMLDQDGAIVSLTPANVDYIKQDGVTITPEDDGSIWFSAASPAGQYTFEAKMKSGDTYVAVLDWEPDPTP</sequence>
<dbReference type="Proteomes" id="UP000247078">
    <property type="component" value="Unassembled WGS sequence"/>
</dbReference>
<organism evidence="1 2">
    <name type="scientific">Paenibacillus pabuli</name>
    <dbReference type="NCBI Taxonomy" id="1472"/>
    <lineage>
        <taxon>Bacteria</taxon>
        <taxon>Bacillati</taxon>
        <taxon>Bacillota</taxon>
        <taxon>Bacilli</taxon>
        <taxon>Bacillales</taxon>
        <taxon>Paenibacillaceae</taxon>
        <taxon>Paenibacillus</taxon>
    </lineage>
</organism>
<protein>
    <submittedName>
        <fullName evidence="1">Uncharacterized protein</fullName>
    </submittedName>
</protein>
<gene>
    <name evidence="1" type="ORF">DET56_109280</name>
</gene>
<dbReference type="EMBL" id="QGTZ01000009">
    <property type="protein sequence ID" value="PWW37393.1"/>
    <property type="molecule type" value="Genomic_DNA"/>
</dbReference>
<comment type="caution">
    <text evidence="1">The sequence shown here is derived from an EMBL/GenBank/DDBJ whole genome shotgun (WGS) entry which is preliminary data.</text>
</comment>
<evidence type="ECO:0000313" key="2">
    <source>
        <dbReference type="Proteomes" id="UP000247078"/>
    </source>
</evidence>
<proteinExistence type="predicted"/>
<name>A0A855XUE6_9BACL</name>
<dbReference type="AlphaFoldDB" id="A0A855XUE6"/>